<sequence length="276" mass="30973">MKKAMLVGSALAMTLIFTPFQEGFAKGPDDGHSKKIANIAHRGASGYAPENTIAAFDKAFQMKADYIEIDVQRSKDGELVVIHDTTVDRTTDGTGNVKDLSFAEMNQLDAGSWMGEQFSGEKIPTFDEVLDRYRGKIGILIELKSPELYPGIEEQVTQKLKKRNMDKPKNEKIIVQSFNFESMKKIDKMLPRVPIGVLTSNAKDTSEAALKEFSKYADYFNPSYGLVNKELVDLVHMNGMKIQSWTVRTPEAAQFLLEMKVDGIITDYPDYVKPKK</sequence>
<dbReference type="SUPFAM" id="SSF51695">
    <property type="entry name" value="PLC-like phosphodiesterases"/>
    <property type="match status" value="1"/>
</dbReference>
<keyword evidence="2" id="KW-0378">Hydrolase</keyword>
<dbReference type="RefSeq" id="WP_307478224.1">
    <property type="nucleotide sequence ID" value="NZ_JAUSUB010000028.1"/>
</dbReference>
<accession>A0ABU0ANJ7</accession>
<dbReference type="PROSITE" id="PS51704">
    <property type="entry name" value="GP_PDE"/>
    <property type="match status" value="1"/>
</dbReference>
<dbReference type="Gene3D" id="3.20.20.190">
    <property type="entry name" value="Phosphatidylinositol (PI) phosphodiesterase"/>
    <property type="match status" value="1"/>
</dbReference>
<proteinExistence type="predicted"/>
<name>A0ABU0ANJ7_9BACI</name>
<dbReference type="PANTHER" id="PTHR46211">
    <property type="entry name" value="GLYCEROPHOSPHORYL DIESTER PHOSPHODIESTERASE"/>
    <property type="match status" value="1"/>
</dbReference>
<reference evidence="2 3" key="1">
    <citation type="submission" date="2023-07" db="EMBL/GenBank/DDBJ databases">
        <title>Genomic Encyclopedia of Type Strains, Phase IV (KMG-IV): sequencing the most valuable type-strain genomes for metagenomic binning, comparative biology and taxonomic classification.</title>
        <authorList>
            <person name="Goeker M."/>
        </authorList>
    </citation>
    <scope>NUCLEOTIDE SEQUENCE [LARGE SCALE GENOMIC DNA]</scope>
    <source>
        <strain evidence="2 3">DSM 23494</strain>
    </source>
</reference>
<dbReference type="PANTHER" id="PTHR46211:SF1">
    <property type="entry name" value="GLYCEROPHOSPHODIESTER PHOSPHODIESTERASE, CYTOPLASMIC"/>
    <property type="match status" value="1"/>
</dbReference>
<evidence type="ECO:0000313" key="3">
    <source>
        <dbReference type="Proteomes" id="UP001238088"/>
    </source>
</evidence>
<dbReference type="EC" id="3.1.4.46" evidence="2"/>
<evidence type="ECO:0000313" key="2">
    <source>
        <dbReference type="EMBL" id="MDQ0272770.1"/>
    </source>
</evidence>
<evidence type="ECO:0000259" key="1">
    <source>
        <dbReference type="PROSITE" id="PS51704"/>
    </source>
</evidence>
<keyword evidence="3" id="KW-1185">Reference proteome</keyword>
<dbReference type="EMBL" id="JAUSUB010000028">
    <property type="protein sequence ID" value="MDQ0272770.1"/>
    <property type="molecule type" value="Genomic_DNA"/>
</dbReference>
<protein>
    <submittedName>
        <fullName evidence="2">Glycerophosphoryl diester phosphodiesterase</fullName>
        <ecNumber evidence="2">3.1.4.46</ecNumber>
    </submittedName>
</protein>
<feature type="domain" description="GP-PDE" evidence="1">
    <location>
        <begin position="36"/>
        <end position="276"/>
    </location>
</feature>
<dbReference type="InterPro" id="IPR017946">
    <property type="entry name" value="PLC-like_Pdiesterase_TIM-brl"/>
</dbReference>
<dbReference type="Proteomes" id="UP001238088">
    <property type="component" value="Unassembled WGS sequence"/>
</dbReference>
<dbReference type="InterPro" id="IPR030395">
    <property type="entry name" value="GP_PDE_dom"/>
</dbReference>
<gene>
    <name evidence="2" type="ORF">J2S17_004663</name>
</gene>
<organism evidence="2 3">
    <name type="scientific">Cytobacillus purgationiresistens</name>
    <dbReference type="NCBI Taxonomy" id="863449"/>
    <lineage>
        <taxon>Bacteria</taxon>
        <taxon>Bacillati</taxon>
        <taxon>Bacillota</taxon>
        <taxon>Bacilli</taxon>
        <taxon>Bacillales</taxon>
        <taxon>Bacillaceae</taxon>
        <taxon>Cytobacillus</taxon>
    </lineage>
</organism>
<dbReference type="GO" id="GO:0008889">
    <property type="term" value="F:glycerophosphodiester phosphodiesterase activity"/>
    <property type="evidence" value="ECO:0007669"/>
    <property type="project" value="UniProtKB-EC"/>
</dbReference>
<comment type="caution">
    <text evidence="2">The sequence shown here is derived from an EMBL/GenBank/DDBJ whole genome shotgun (WGS) entry which is preliminary data.</text>
</comment>
<dbReference type="Pfam" id="PF03009">
    <property type="entry name" value="GDPD"/>
    <property type="match status" value="1"/>
</dbReference>